<accession>A0A0G2I6T2</accession>
<feature type="transmembrane region" description="Helical" evidence="8">
    <location>
        <begin position="402"/>
        <end position="427"/>
    </location>
</feature>
<comment type="subcellular location">
    <subcellularLocation>
        <location evidence="1">Membrane</location>
        <topology evidence="1">Multi-pass membrane protein</topology>
    </subcellularLocation>
</comment>
<dbReference type="EMBL" id="LCZI01000511">
    <property type="protein sequence ID" value="KKZ66193.1"/>
    <property type="molecule type" value="Genomic_DNA"/>
</dbReference>
<reference evidence="11" key="1">
    <citation type="journal article" date="2015" name="PLoS Genet.">
        <title>The dynamic genome and transcriptome of the human fungal pathogen Blastomyces and close relative Emmonsia.</title>
        <authorList>
            <person name="Munoz J.F."/>
            <person name="Gauthier G.M."/>
            <person name="Desjardins C.A."/>
            <person name="Gallo J.E."/>
            <person name="Holder J."/>
            <person name="Sullivan T.D."/>
            <person name="Marty A.J."/>
            <person name="Carmen J.C."/>
            <person name="Chen Z."/>
            <person name="Ding L."/>
            <person name="Gujja S."/>
            <person name="Magrini V."/>
            <person name="Misas E."/>
            <person name="Mitreva M."/>
            <person name="Priest M."/>
            <person name="Saif S."/>
            <person name="Whiston E.A."/>
            <person name="Young S."/>
            <person name="Zeng Q."/>
            <person name="Goldman W.E."/>
            <person name="Mardis E.R."/>
            <person name="Taylor J.W."/>
            <person name="McEwen J.G."/>
            <person name="Clay O.K."/>
            <person name="Klein B.S."/>
            <person name="Cuomo C.A."/>
        </authorList>
    </citation>
    <scope>NUCLEOTIDE SEQUENCE [LARGE SCALE GENOMIC DNA]</scope>
    <source>
        <strain evidence="11">UAMH 3008</strain>
    </source>
</reference>
<proteinExistence type="inferred from homology"/>
<keyword evidence="6 8" id="KW-0472">Membrane</keyword>
<protein>
    <recommendedName>
        <fullName evidence="9">Major facilitator superfamily (MFS) profile domain-containing protein</fullName>
    </recommendedName>
</protein>
<name>A0A0G2I6T2_9EURO</name>
<dbReference type="InterPro" id="IPR020846">
    <property type="entry name" value="MFS_dom"/>
</dbReference>
<keyword evidence="5 8" id="KW-1133">Transmembrane helix</keyword>
<keyword evidence="3" id="KW-0813">Transport</keyword>
<sequence>MPSIDDKKDIENGLADDHVWSGKPQLDGEQIPGGLPPSSRSSFTQVLGNPHPDRRSSNGSDRLGQDSSNSPATTPERLADEDTETQKLEAGPPVNPVIAPNAFPDGGVEAWTVVFGGFCALFVSFGWITCIGVFQDYYQKNQLKSYSPSTVAWITSLETCMIFIAAPICGKVFDNYGPRYLLIAGTFLHVFGLMMASISTNYYQILLAQGICSPLGAGGIFYASINSVTTWFFKRRAFALGIVASGSSVGGVIYPIMVAKLVPQVGFGWTMRICAFLILGLCLVVNLTVKSRLQPQPKPFALKEFFTPFLEMPFLLTTVGVWLSFFGLYVPFAFIVTYARHFGMSAHLAGYLVSIMNATSTFGRIIPGHAADRFGRFNVIIITGFLNVLVVLAIWMPSRGNIPVIIFTALFGFTSGAFVSLGPAVIAQISDVRQIGVRTGAMFAATSIASLTGNPIGGALVGNIQQPTYWRMQLFAGIVMAGGAVAFSLARVRLTGLKLMKKV</sequence>
<evidence type="ECO:0000256" key="6">
    <source>
        <dbReference type="ARBA" id="ARBA00023136"/>
    </source>
</evidence>
<comment type="similarity">
    <text evidence="2">Belongs to the major facilitator superfamily. Monocarboxylate porter (TC 2.A.1.13) family.</text>
</comment>
<feature type="transmembrane region" description="Helical" evidence="8">
    <location>
        <begin position="205"/>
        <end position="225"/>
    </location>
</feature>
<dbReference type="Proteomes" id="UP000034164">
    <property type="component" value="Unassembled WGS sequence"/>
</dbReference>
<feature type="transmembrane region" description="Helical" evidence="8">
    <location>
        <begin position="269"/>
        <end position="289"/>
    </location>
</feature>
<evidence type="ECO:0000256" key="2">
    <source>
        <dbReference type="ARBA" id="ARBA00006727"/>
    </source>
</evidence>
<dbReference type="GO" id="GO:0016020">
    <property type="term" value="C:membrane"/>
    <property type="evidence" value="ECO:0007669"/>
    <property type="project" value="UniProtKB-SubCell"/>
</dbReference>
<evidence type="ECO:0000313" key="11">
    <source>
        <dbReference type="Proteomes" id="UP000034164"/>
    </source>
</evidence>
<feature type="transmembrane region" description="Helical" evidence="8">
    <location>
        <begin position="439"/>
        <end position="462"/>
    </location>
</feature>
<evidence type="ECO:0000256" key="5">
    <source>
        <dbReference type="ARBA" id="ARBA00022989"/>
    </source>
</evidence>
<feature type="transmembrane region" description="Helical" evidence="8">
    <location>
        <begin position="110"/>
        <end position="134"/>
    </location>
</feature>
<evidence type="ECO:0000256" key="7">
    <source>
        <dbReference type="SAM" id="MobiDB-lite"/>
    </source>
</evidence>
<feature type="compositionally biased region" description="Basic and acidic residues" evidence="7">
    <location>
        <begin position="1"/>
        <end position="20"/>
    </location>
</feature>
<feature type="transmembrane region" description="Helical" evidence="8">
    <location>
        <begin position="377"/>
        <end position="396"/>
    </location>
</feature>
<evidence type="ECO:0000256" key="1">
    <source>
        <dbReference type="ARBA" id="ARBA00004141"/>
    </source>
</evidence>
<feature type="transmembrane region" description="Helical" evidence="8">
    <location>
        <begin position="146"/>
        <end position="168"/>
    </location>
</feature>
<evidence type="ECO:0000313" key="10">
    <source>
        <dbReference type="EMBL" id="KKZ66193.1"/>
    </source>
</evidence>
<feature type="region of interest" description="Disordered" evidence="7">
    <location>
        <begin position="1"/>
        <end position="96"/>
    </location>
</feature>
<evidence type="ECO:0000256" key="4">
    <source>
        <dbReference type="ARBA" id="ARBA00022692"/>
    </source>
</evidence>
<dbReference type="AlphaFoldDB" id="A0A0G2I6T2"/>
<feature type="domain" description="Major facilitator superfamily (MFS) profile" evidence="9">
    <location>
        <begin position="313"/>
        <end position="503"/>
    </location>
</feature>
<comment type="caution">
    <text evidence="10">The sequence shown here is derived from an EMBL/GenBank/DDBJ whole genome shotgun (WGS) entry which is preliminary data.</text>
</comment>
<dbReference type="VEuPathDB" id="FungiDB:EMCG_08081"/>
<feature type="compositionally biased region" description="Polar residues" evidence="7">
    <location>
        <begin position="57"/>
        <end position="73"/>
    </location>
</feature>
<evidence type="ECO:0000256" key="3">
    <source>
        <dbReference type="ARBA" id="ARBA00022448"/>
    </source>
</evidence>
<feature type="compositionally biased region" description="Basic and acidic residues" evidence="7">
    <location>
        <begin position="77"/>
        <end position="87"/>
    </location>
</feature>
<evidence type="ECO:0000256" key="8">
    <source>
        <dbReference type="SAM" id="Phobius"/>
    </source>
</evidence>
<gene>
    <name evidence="10" type="ORF">EMCG_08081</name>
</gene>
<dbReference type="Gene3D" id="1.20.1250.20">
    <property type="entry name" value="MFS general substrate transporter like domains"/>
    <property type="match status" value="2"/>
</dbReference>
<dbReference type="InterPro" id="IPR050327">
    <property type="entry name" value="Proton-linked_MCT"/>
</dbReference>
<dbReference type="SUPFAM" id="SSF103473">
    <property type="entry name" value="MFS general substrate transporter"/>
    <property type="match status" value="1"/>
</dbReference>
<dbReference type="OrthoDB" id="5667at2759"/>
<dbReference type="InterPro" id="IPR036259">
    <property type="entry name" value="MFS_trans_sf"/>
</dbReference>
<feature type="transmembrane region" description="Helical" evidence="8">
    <location>
        <begin position="348"/>
        <end position="365"/>
    </location>
</feature>
<evidence type="ECO:0000259" key="9">
    <source>
        <dbReference type="PROSITE" id="PS50850"/>
    </source>
</evidence>
<keyword evidence="4 8" id="KW-0812">Transmembrane</keyword>
<dbReference type="InterPro" id="IPR011701">
    <property type="entry name" value="MFS"/>
</dbReference>
<feature type="transmembrane region" description="Helical" evidence="8">
    <location>
        <begin position="474"/>
        <end position="492"/>
    </location>
</feature>
<feature type="transmembrane region" description="Helical" evidence="8">
    <location>
        <begin position="237"/>
        <end position="257"/>
    </location>
</feature>
<dbReference type="CDD" id="cd17352">
    <property type="entry name" value="MFS_MCT_SLC16"/>
    <property type="match status" value="1"/>
</dbReference>
<dbReference type="PANTHER" id="PTHR11360">
    <property type="entry name" value="MONOCARBOXYLATE TRANSPORTER"/>
    <property type="match status" value="1"/>
</dbReference>
<dbReference type="GO" id="GO:0022857">
    <property type="term" value="F:transmembrane transporter activity"/>
    <property type="evidence" value="ECO:0007669"/>
    <property type="project" value="InterPro"/>
</dbReference>
<organism evidence="10 11">
    <name type="scientific">[Emmonsia] crescens</name>
    <dbReference type="NCBI Taxonomy" id="73230"/>
    <lineage>
        <taxon>Eukaryota</taxon>
        <taxon>Fungi</taxon>
        <taxon>Dikarya</taxon>
        <taxon>Ascomycota</taxon>
        <taxon>Pezizomycotina</taxon>
        <taxon>Eurotiomycetes</taxon>
        <taxon>Eurotiomycetidae</taxon>
        <taxon>Onygenales</taxon>
        <taxon>Ajellomycetaceae</taxon>
        <taxon>Emergomyces</taxon>
    </lineage>
</organism>
<dbReference type="PROSITE" id="PS50850">
    <property type="entry name" value="MFS"/>
    <property type="match status" value="1"/>
</dbReference>
<feature type="compositionally biased region" description="Polar residues" evidence="7">
    <location>
        <begin position="38"/>
        <end position="47"/>
    </location>
</feature>
<feature type="transmembrane region" description="Helical" evidence="8">
    <location>
        <begin position="310"/>
        <end position="336"/>
    </location>
</feature>
<feature type="transmembrane region" description="Helical" evidence="8">
    <location>
        <begin position="180"/>
        <end position="199"/>
    </location>
</feature>
<dbReference type="Pfam" id="PF07690">
    <property type="entry name" value="MFS_1"/>
    <property type="match status" value="1"/>
</dbReference>
<dbReference type="PANTHER" id="PTHR11360:SF224">
    <property type="entry name" value="MAJOR FACILITATOR SUPERFAMILY (MFS) PROFILE DOMAIN-CONTAINING PROTEIN-RELATED"/>
    <property type="match status" value="1"/>
</dbReference>